<dbReference type="Pfam" id="PF00563">
    <property type="entry name" value="EAL"/>
    <property type="match status" value="1"/>
</dbReference>
<feature type="domain" description="EAL" evidence="1">
    <location>
        <begin position="1"/>
        <end position="240"/>
    </location>
</feature>
<dbReference type="InterPro" id="IPR050706">
    <property type="entry name" value="Cyclic-di-GMP_PDE-like"/>
</dbReference>
<accession>A0ABR5N4Q1</accession>
<dbReference type="EMBL" id="LJJB01000013">
    <property type="protein sequence ID" value="KQL45256.1"/>
    <property type="molecule type" value="Genomic_DNA"/>
</dbReference>
<protein>
    <submittedName>
        <fullName evidence="2">Diguanylate phosphodiesterase</fullName>
    </submittedName>
</protein>
<evidence type="ECO:0000259" key="1">
    <source>
        <dbReference type="PROSITE" id="PS50883"/>
    </source>
</evidence>
<dbReference type="SUPFAM" id="SSF141868">
    <property type="entry name" value="EAL domain-like"/>
    <property type="match status" value="1"/>
</dbReference>
<keyword evidence="3" id="KW-1185">Reference proteome</keyword>
<dbReference type="Gene3D" id="3.20.20.450">
    <property type="entry name" value="EAL domain"/>
    <property type="match status" value="1"/>
</dbReference>
<evidence type="ECO:0000313" key="3">
    <source>
        <dbReference type="Proteomes" id="UP000051063"/>
    </source>
</evidence>
<name>A0ABR5N4Q1_BRECH</name>
<evidence type="ECO:0000313" key="2">
    <source>
        <dbReference type="EMBL" id="KQL45256.1"/>
    </source>
</evidence>
<comment type="caution">
    <text evidence="2">The sequence shown here is derived from an EMBL/GenBank/DDBJ whole genome shotgun (WGS) entry which is preliminary data.</text>
</comment>
<sequence length="240" mass="27619">MESIAKLFEKEEYYHAFQPICNLPGKNRLGYEALLRSKKAVHPEGLFQTAKEKNKLLELDTRSLYYALLAFFHSPDRCNNELLFVNIFPSTIVEDSFPDFIQEITCDFEPFLDHIVLEINESIMEGKIWNEPIFLQRIADLRQIGFLIALDDVGEGTTTFRKILEIAPDFIKIDRFFSQNLSDSQEKQKVVRLFVEFCRDDSQLILEGVEEEEDYACAAMIGVAIGQGYLFGKPGRLLGE</sequence>
<dbReference type="Proteomes" id="UP000051063">
    <property type="component" value="Unassembled WGS sequence"/>
</dbReference>
<dbReference type="InterPro" id="IPR001633">
    <property type="entry name" value="EAL_dom"/>
</dbReference>
<organism evidence="2 3">
    <name type="scientific">Brevibacillus choshinensis</name>
    <dbReference type="NCBI Taxonomy" id="54911"/>
    <lineage>
        <taxon>Bacteria</taxon>
        <taxon>Bacillati</taxon>
        <taxon>Bacillota</taxon>
        <taxon>Bacilli</taxon>
        <taxon>Bacillales</taxon>
        <taxon>Paenibacillaceae</taxon>
        <taxon>Brevibacillus</taxon>
    </lineage>
</organism>
<dbReference type="PROSITE" id="PS50883">
    <property type="entry name" value="EAL"/>
    <property type="match status" value="1"/>
</dbReference>
<reference evidence="2 3" key="1">
    <citation type="submission" date="2015-09" db="EMBL/GenBank/DDBJ databases">
        <title>Genome sequencing project for genomic taxonomy and phylogenomics of Bacillus-like bacteria.</title>
        <authorList>
            <person name="Liu B."/>
            <person name="Wang J."/>
            <person name="Zhu Y."/>
            <person name="Liu G."/>
            <person name="Chen Q."/>
            <person name="Chen Z."/>
            <person name="Lan J."/>
            <person name="Che J."/>
            <person name="Ge C."/>
            <person name="Shi H."/>
            <person name="Pan Z."/>
            <person name="Liu X."/>
        </authorList>
    </citation>
    <scope>NUCLEOTIDE SEQUENCE [LARGE SCALE GENOMIC DNA]</scope>
    <source>
        <strain evidence="2 3">DSM 8552</strain>
    </source>
</reference>
<dbReference type="SMART" id="SM00052">
    <property type="entry name" value="EAL"/>
    <property type="match status" value="1"/>
</dbReference>
<dbReference type="PANTHER" id="PTHR33121">
    <property type="entry name" value="CYCLIC DI-GMP PHOSPHODIESTERASE PDEF"/>
    <property type="match status" value="1"/>
</dbReference>
<gene>
    <name evidence="2" type="ORF">AN963_23465</name>
</gene>
<dbReference type="CDD" id="cd01948">
    <property type="entry name" value="EAL"/>
    <property type="match status" value="1"/>
</dbReference>
<dbReference type="PANTHER" id="PTHR33121:SF76">
    <property type="entry name" value="SIGNALING PROTEIN"/>
    <property type="match status" value="1"/>
</dbReference>
<proteinExistence type="predicted"/>
<dbReference type="InterPro" id="IPR035919">
    <property type="entry name" value="EAL_sf"/>
</dbReference>